<feature type="compositionally biased region" description="Basic and acidic residues" evidence="1">
    <location>
        <begin position="58"/>
        <end position="78"/>
    </location>
</feature>
<evidence type="ECO:0000259" key="3">
    <source>
        <dbReference type="Pfam" id="PF07833"/>
    </source>
</evidence>
<evidence type="ECO:0000256" key="2">
    <source>
        <dbReference type="SAM" id="SignalP"/>
    </source>
</evidence>
<dbReference type="GO" id="GO:0016491">
    <property type="term" value="F:oxidoreductase activity"/>
    <property type="evidence" value="ECO:0007669"/>
    <property type="project" value="UniProtKB-KW"/>
</dbReference>
<name>K4LEM9_THEPS</name>
<dbReference type="Proteomes" id="UP000000467">
    <property type="component" value="Chromosome"/>
</dbReference>
<dbReference type="HOGENOM" id="CLU_071794_0_0_9"/>
<evidence type="ECO:0000313" key="5">
    <source>
        <dbReference type="Proteomes" id="UP000000467"/>
    </source>
</evidence>
<sequence length="357" mass="39531">MKRKVISVTLSLILVLSLCLTGAAAAPPDGGKAYGNVNKELDVDLLEEMDEDELEVTLRDAGPETRRPLSALEEEHPAPDIAGNPDEEGGPEPEQRGLEKAVAQAIYLDEAIKETVGGKVYGTNFAALVRQIEGTGEKNAARLSAVVRKLYHFTWRYQEILAEKEKAAEALVLLTDELVRLTYRYEMNNRVRLNIYQDAARIYSLMGCYRRAAGALELAAETAPDSEEVYKHLKHLYREKWEKKIRVYVRGKRPDFGGVEPVIRNGRTLVPVRGLAEALGGNVEWNGKNKQVTIVNGDVNITLTIGSLNATVNGRNVKLDVPAVIEKGRTLVPLRFVMENMGAKVDYDHESGLIVVL</sequence>
<dbReference type="STRING" id="1089553.Tph_c01820"/>
<dbReference type="RefSeq" id="WP_015049350.1">
    <property type="nucleotide sequence ID" value="NC_018870.1"/>
</dbReference>
<keyword evidence="4" id="KW-0560">Oxidoreductase</keyword>
<dbReference type="KEGG" id="tpz:Tph_c01820"/>
<dbReference type="EC" id="1.4.3.-" evidence="4"/>
<reference evidence="4 5" key="1">
    <citation type="journal article" date="2012" name="BMC Genomics">
        <title>Genome-guided analysis of physiological and morphological traits of the fermentative acetate oxidizer Thermacetogenium phaeum.</title>
        <authorList>
            <person name="Oehler D."/>
            <person name="Poehlein A."/>
            <person name="Leimbach A."/>
            <person name="Muller N."/>
            <person name="Daniel R."/>
            <person name="Gottschalk G."/>
            <person name="Schink B."/>
        </authorList>
    </citation>
    <scope>NUCLEOTIDE SEQUENCE [LARGE SCALE GENOMIC DNA]</scope>
    <source>
        <strain evidence="5">ATCC BAA-254 / DSM 26808 / PB</strain>
    </source>
</reference>
<dbReference type="eggNOG" id="COG0457">
    <property type="taxonomic scope" value="Bacteria"/>
</dbReference>
<accession>K4LEM9</accession>
<feature type="region of interest" description="Disordered" evidence="1">
    <location>
        <begin position="58"/>
        <end position="96"/>
    </location>
</feature>
<keyword evidence="2" id="KW-0732">Signal</keyword>
<dbReference type="InterPro" id="IPR036582">
    <property type="entry name" value="Mao_N_sf"/>
</dbReference>
<feature type="chain" id="PRO_5003878752" evidence="2">
    <location>
        <begin position="26"/>
        <end position="357"/>
    </location>
</feature>
<feature type="signal peptide" evidence="2">
    <location>
        <begin position="1"/>
        <end position="25"/>
    </location>
</feature>
<dbReference type="EMBL" id="CP003732">
    <property type="protein sequence ID" value="AFV10430.1"/>
    <property type="molecule type" value="Genomic_DNA"/>
</dbReference>
<feature type="domain" description="Copper amine oxidase-like N-terminal" evidence="3">
    <location>
        <begin position="249"/>
        <end position="354"/>
    </location>
</feature>
<organism evidence="4 5">
    <name type="scientific">Thermacetogenium phaeum (strain ATCC BAA-254 / DSM 26808 / PB)</name>
    <dbReference type="NCBI Taxonomy" id="1089553"/>
    <lineage>
        <taxon>Bacteria</taxon>
        <taxon>Bacillati</taxon>
        <taxon>Bacillota</taxon>
        <taxon>Clostridia</taxon>
        <taxon>Thermoanaerobacterales</taxon>
        <taxon>Thermoanaerobacteraceae</taxon>
        <taxon>Thermacetogenium</taxon>
    </lineage>
</organism>
<proteinExistence type="predicted"/>
<dbReference type="SUPFAM" id="SSF55383">
    <property type="entry name" value="Copper amine oxidase, domain N"/>
    <property type="match status" value="1"/>
</dbReference>
<evidence type="ECO:0000313" key="4">
    <source>
        <dbReference type="EMBL" id="AFV10430.1"/>
    </source>
</evidence>
<evidence type="ECO:0000256" key="1">
    <source>
        <dbReference type="SAM" id="MobiDB-lite"/>
    </source>
</evidence>
<gene>
    <name evidence="4" type="ordered locus">Tph_c01820</name>
</gene>
<protein>
    <submittedName>
        <fullName evidence="4">Copper amine oxidase-like protein</fullName>
        <ecNumber evidence="4">1.4.3.-</ecNumber>
    </submittedName>
</protein>
<dbReference type="Pfam" id="PF07833">
    <property type="entry name" value="Cu_amine_oxidN1"/>
    <property type="match status" value="1"/>
</dbReference>
<keyword evidence="5" id="KW-1185">Reference proteome</keyword>
<dbReference type="AlphaFoldDB" id="K4LEM9"/>
<dbReference type="OrthoDB" id="2083476at2"/>
<dbReference type="InterPro" id="IPR012854">
    <property type="entry name" value="Cu_amine_oxidase-like_N"/>
</dbReference>
<dbReference type="Gene3D" id="3.30.457.10">
    <property type="entry name" value="Copper amine oxidase-like, N-terminal domain"/>
    <property type="match status" value="1"/>
</dbReference>